<evidence type="ECO:0000313" key="2">
    <source>
        <dbReference type="Proteomes" id="UP000824533"/>
    </source>
</evidence>
<comment type="caution">
    <text evidence="1">The sequence shown here is derived from an EMBL/GenBank/DDBJ whole genome shotgun (WGS) entry which is preliminary data.</text>
</comment>
<dbReference type="EMBL" id="CM034394">
    <property type="protein sequence ID" value="KAJ0179096.1"/>
    <property type="molecule type" value="Genomic_DNA"/>
</dbReference>
<gene>
    <name evidence="1" type="ORF">K1T71_004808</name>
</gene>
<organism evidence="1 2">
    <name type="scientific">Dendrolimus kikuchii</name>
    <dbReference type="NCBI Taxonomy" id="765133"/>
    <lineage>
        <taxon>Eukaryota</taxon>
        <taxon>Metazoa</taxon>
        <taxon>Ecdysozoa</taxon>
        <taxon>Arthropoda</taxon>
        <taxon>Hexapoda</taxon>
        <taxon>Insecta</taxon>
        <taxon>Pterygota</taxon>
        <taxon>Neoptera</taxon>
        <taxon>Endopterygota</taxon>
        <taxon>Lepidoptera</taxon>
        <taxon>Glossata</taxon>
        <taxon>Ditrysia</taxon>
        <taxon>Bombycoidea</taxon>
        <taxon>Lasiocampidae</taxon>
        <taxon>Dendrolimus</taxon>
    </lineage>
</organism>
<keyword evidence="2" id="KW-1185">Reference proteome</keyword>
<dbReference type="Proteomes" id="UP000824533">
    <property type="component" value="Linkage Group LG08"/>
</dbReference>
<reference evidence="1 2" key="1">
    <citation type="journal article" date="2021" name="Front. Genet.">
        <title>Chromosome-Level Genome Assembly Reveals Significant Gene Expansion in the Toll and IMD Signaling Pathways of Dendrolimus kikuchii.</title>
        <authorList>
            <person name="Zhou J."/>
            <person name="Wu P."/>
            <person name="Xiong Z."/>
            <person name="Liu N."/>
            <person name="Zhao N."/>
            <person name="Ji M."/>
            <person name="Qiu Y."/>
            <person name="Yang B."/>
        </authorList>
    </citation>
    <scope>NUCLEOTIDE SEQUENCE [LARGE SCALE GENOMIC DNA]</scope>
    <source>
        <strain evidence="1">Ann1</strain>
    </source>
</reference>
<sequence>MNYLKILRSTLKVAGTAYQPNFNCTAKRFKRSSRCDISLLPSDKKPCFDLKNVLIERGNPCHAKLIRSFLYTHYWPREPSVVGLWMAMDCPYLDILTDKYSHSGDRFLAFEIIPRTGERKLIGVLVANKIWPWMIDELEEWAHYTTSKPERHRMYFTAHCYKSPNYFNKYRLDYIYDVEILGTSADVTGQSVGKLLLRTALEHAKELRYPLVQVVAVSQYAAKICEKCGMKRDWTMNYADFVNDVGHRVFFPRRPHQTVAIYTKYNDPKKGGELPCKPSY</sequence>
<proteinExistence type="predicted"/>
<accession>A0ACC1D5G1</accession>
<name>A0ACC1D5G1_9NEOP</name>
<evidence type="ECO:0000313" key="1">
    <source>
        <dbReference type="EMBL" id="KAJ0179096.1"/>
    </source>
</evidence>
<protein>
    <submittedName>
        <fullName evidence="1">Uncharacterized protein</fullName>
    </submittedName>
</protein>